<dbReference type="EMBL" id="CAJEWN010000261">
    <property type="protein sequence ID" value="CAD2175773.1"/>
    <property type="molecule type" value="Genomic_DNA"/>
</dbReference>
<reference evidence="1 2" key="1">
    <citation type="submission" date="2020-08" db="EMBL/GenBank/DDBJ databases">
        <authorList>
            <person name="Koutsovoulos G."/>
            <person name="Danchin GJ E."/>
        </authorList>
    </citation>
    <scope>NUCLEOTIDE SEQUENCE [LARGE SCALE GENOMIC DNA]</scope>
</reference>
<dbReference type="Proteomes" id="UP000580250">
    <property type="component" value="Unassembled WGS sequence"/>
</dbReference>
<comment type="caution">
    <text evidence="1">The sequence shown here is derived from an EMBL/GenBank/DDBJ whole genome shotgun (WGS) entry which is preliminary data.</text>
</comment>
<sequence length="251" mass="29358">MDHMSGNKEVINWNDTESILNILKKIRGKMDENRRFNLFILIRVDIKQILKREVDDALSSYHPVLKNDTIDEYSEKLNKNTISDLMGKDEEFKQKIMDLSTSKRYELNSLTTSIEKVYRGFPAPGTSYGYEPSKINTILNTIENLANEKPEQIDPELFIEFAIYYYEDITVGIILNLNLNPEVEVYFRNDINKFEASWSDRSKIIKVKSARDFVGKFEKNTTILKQLKIKIPEWIKLVNDLINMVPYISTI</sequence>
<dbReference type="AlphaFoldDB" id="A0A6V7VLM5"/>
<proteinExistence type="predicted"/>
<evidence type="ECO:0000313" key="1">
    <source>
        <dbReference type="EMBL" id="CAD2175773.1"/>
    </source>
</evidence>
<evidence type="ECO:0000313" key="2">
    <source>
        <dbReference type="Proteomes" id="UP000580250"/>
    </source>
</evidence>
<name>A0A6V7VLM5_MELEN</name>
<protein>
    <submittedName>
        <fullName evidence="1">Uncharacterized protein</fullName>
    </submittedName>
</protein>
<organism evidence="1 2">
    <name type="scientific">Meloidogyne enterolobii</name>
    <name type="common">Root-knot nematode worm</name>
    <name type="synonym">Meloidogyne mayaguensis</name>
    <dbReference type="NCBI Taxonomy" id="390850"/>
    <lineage>
        <taxon>Eukaryota</taxon>
        <taxon>Metazoa</taxon>
        <taxon>Ecdysozoa</taxon>
        <taxon>Nematoda</taxon>
        <taxon>Chromadorea</taxon>
        <taxon>Rhabditida</taxon>
        <taxon>Tylenchina</taxon>
        <taxon>Tylenchomorpha</taxon>
        <taxon>Tylenchoidea</taxon>
        <taxon>Meloidogynidae</taxon>
        <taxon>Meloidogyninae</taxon>
        <taxon>Meloidogyne</taxon>
    </lineage>
</organism>
<gene>
    <name evidence="1" type="ORF">MENT_LOCUS27517</name>
</gene>
<accession>A0A6V7VLM5</accession>